<proteinExistence type="inferred from homology"/>
<evidence type="ECO:0000256" key="1">
    <source>
        <dbReference type="ARBA" id="ARBA00005636"/>
    </source>
</evidence>
<feature type="domain" description="Large ribosomal subunit protein uL2 RNA-binding" evidence="8">
    <location>
        <begin position="41"/>
        <end position="117"/>
    </location>
</feature>
<comment type="similarity">
    <text evidence="1">Belongs to the universal ribosomal protein uL2 family.</text>
</comment>
<name>A0AAU7QRN0_9FLAO</name>
<evidence type="ECO:0000259" key="7">
    <source>
        <dbReference type="SMART" id="SM01382"/>
    </source>
</evidence>
<dbReference type="InterPro" id="IPR014722">
    <property type="entry name" value="Rib_uL2_dom2"/>
</dbReference>
<dbReference type="PANTHER" id="PTHR13691:SF5">
    <property type="entry name" value="LARGE RIBOSOMAL SUBUNIT PROTEIN UL2M"/>
    <property type="match status" value="1"/>
</dbReference>
<dbReference type="SMART" id="SM01382">
    <property type="entry name" value="Ribosomal_L2_C"/>
    <property type="match status" value="1"/>
</dbReference>
<dbReference type="FunFam" id="4.10.950.10:FF:000001">
    <property type="entry name" value="50S ribosomal protein L2"/>
    <property type="match status" value="1"/>
</dbReference>
<dbReference type="PIRSF" id="PIRSF002158">
    <property type="entry name" value="Ribosomal_L2"/>
    <property type="match status" value="1"/>
</dbReference>
<dbReference type="NCBIfam" id="TIGR01171">
    <property type="entry name" value="rplB_bact"/>
    <property type="match status" value="1"/>
</dbReference>
<dbReference type="InterPro" id="IPR002171">
    <property type="entry name" value="Ribosomal_uL2"/>
</dbReference>
<sequence>MNLKKFNPITPGQRFKILLNNIFTKNKKYKKLLIKKKKKNGRNNQGKITVSHLGGGHKKKYRIIDFKRDKYDILGKVKTIEYDPNRNCHISLIYYIDGEKKYILTNKGFKINQKVLSSKKKIPINIGNSMPIKYIPNDVLISCIEKIPNKGGIYSRSAGNYSKIISKKNKYVKIKLFSNKIINILNNCMATIGIISNENHKLISLGKAGRNRWLGKRPRTRGVAMNPIDHPMGGGEGKASGGHPRNKKGLLSKGYKTVKKKYKK</sequence>
<dbReference type="EMBL" id="CP157896">
    <property type="protein sequence ID" value="XBT18644.1"/>
    <property type="molecule type" value="Genomic_DNA"/>
</dbReference>
<organism evidence="9">
    <name type="scientific">Candidatus Shikimatogenerans sp. Tcar</name>
    <dbReference type="NCBI Taxonomy" id="3158565"/>
    <lineage>
        <taxon>Bacteria</taxon>
        <taxon>Pseudomonadati</taxon>
        <taxon>Bacteroidota</taxon>
        <taxon>Flavobacteriia</taxon>
        <taxon>Flavobacteriales</taxon>
        <taxon>Candidatus Shikimatogenerans</taxon>
    </lineage>
</organism>
<evidence type="ECO:0000313" key="9">
    <source>
        <dbReference type="EMBL" id="XBT18644.1"/>
    </source>
</evidence>
<evidence type="ECO:0000259" key="8">
    <source>
        <dbReference type="SMART" id="SM01383"/>
    </source>
</evidence>
<evidence type="ECO:0000256" key="6">
    <source>
        <dbReference type="SAM" id="MobiDB-lite"/>
    </source>
</evidence>
<dbReference type="InterPro" id="IPR022671">
    <property type="entry name" value="Ribosomal_uL2_CS"/>
</dbReference>
<dbReference type="PROSITE" id="PS00467">
    <property type="entry name" value="RIBOSOMAL_L2"/>
    <property type="match status" value="1"/>
</dbReference>
<dbReference type="Gene3D" id="2.30.30.30">
    <property type="match status" value="1"/>
</dbReference>
<dbReference type="AlphaFoldDB" id="A0AAU7QRN0"/>
<dbReference type="InterPro" id="IPR022669">
    <property type="entry name" value="Ribosomal_uL2_C"/>
</dbReference>
<dbReference type="GO" id="GO:0015934">
    <property type="term" value="C:large ribosomal subunit"/>
    <property type="evidence" value="ECO:0007669"/>
    <property type="project" value="InterPro"/>
</dbReference>
<dbReference type="InterPro" id="IPR022666">
    <property type="entry name" value="Ribosomal_uL2_RNA-bd_dom"/>
</dbReference>
<dbReference type="Gene3D" id="2.40.50.140">
    <property type="entry name" value="Nucleic acid-binding proteins"/>
    <property type="match status" value="1"/>
</dbReference>
<dbReference type="Gene3D" id="4.10.950.10">
    <property type="entry name" value="Ribosomal protein L2, domain 3"/>
    <property type="match status" value="1"/>
</dbReference>
<evidence type="ECO:0000256" key="5">
    <source>
        <dbReference type="ARBA" id="ARBA00035459"/>
    </source>
</evidence>
<keyword evidence="2 9" id="KW-0689">Ribosomal protein</keyword>
<dbReference type="InterPro" id="IPR005880">
    <property type="entry name" value="Ribosomal_uL2_bac/org-type"/>
</dbReference>
<protein>
    <recommendedName>
        <fullName evidence="4">Large ribosomal subunit protein uL2</fullName>
    </recommendedName>
    <alternativeName>
        <fullName evidence="5">50S ribosomal protein L2</fullName>
    </alternativeName>
</protein>
<dbReference type="Pfam" id="PF00181">
    <property type="entry name" value="Ribosomal_L2_N"/>
    <property type="match status" value="1"/>
</dbReference>
<dbReference type="Pfam" id="PF03947">
    <property type="entry name" value="Ribosomal_L2_C"/>
    <property type="match status" value="1"/>
</dbReference>
<evidence type="ECO:0000256" key="4">
    <source>
        <dbReference type="ARBA" id="ARBA00035242"/>
    </source>
</evidence>
<feature type="compositionally biased region" description="Basic residues" evidence="6">
    <location>
        <begin position="244"/>
        <end position="264"/>
    </location>
</feature>
<dbReference type="SUPFAM" id="SSF50104">
    <property type="entry name" value="Translation proteins SH3-like domain"/>
    <property type="match status" value="1"/>
</dbReference>
<gene>
    <name evidence="9" type="primary">rplB</name>
    <name evidence="9" type="ORF">ABNO60_00655</name>
</gene>
<dbReference type="InterPro" id="IPR012340">
    <property type="entry name" value="NA-bd_OB-fold"/>
</dbReference>
<feature type="domain" description="Large ribosomal subunit protein uL2 C-terminal" evidence="7">
    <location>
        <begin position="124"/>
        <end position="251"/>
    </location>
</feature>
<keyword evidence="3" id="KW-0687">Ribonucleoprotein</keyword>
<dbReference type="InterPro" id="IPR008991">
    <property type="entry name" value="Translation_prot_SH3-like_sf"/>
</dbReference>
<dbReference type="SMART" id="SM01383">
    <property type="entry name" value="Ribosomal_L2"/>
    <property type="match status" value="1"/>
</dbReference>
<feature type="region of interest" description="Disordered" evidence="6">
    <location>
        <begin position="221"/>
        <end position="264"/>
    </location>
</feature>
<reference evidence="9" key="1">
    <citation type="submission" date="2024-06" db="EMBL/GenBank/DDBJ databases">
        <title>Diversity, functionality, and evolutionary history of bacterial symbionts in false click beetles (Coleoptera, Throscidae).</title>
        <authorList>
            <person name="Wierz J.C."/>
            <person name="Malm H."/>
            <person name="Kaltenpoth M."/>
            <person name="Engl T."/>
        </authorList>
    </citation>
    <scope>NUCLEOTIDE SEQUENCE</scope>
    <source>
        <strain evidence="9">Tcar</strain>
    </source>
</reference>
<dbReference type="GO" id="GO:0003735">
    <property type="term" value="F:structural constituent of ribosome"/>
    <property type="evidence" value="ECO:0007669"/>
    <property type="project" value="InterPro"/>
</dbReference>
<dbReference type="GO" id="GO:0003723">
    <property type="term" value="F:RNA binding"/>
    <property type="evidence" value="ECO:0007669"/>
    <property type="project" value="InterPro"/>
</dbReference>
<dbReference type="PANTHER" id="PTHR13691">
    <property type="entry name" value="RIBOSOMAL PROTEIN L2"/>
    <property type="match status" value="1"/>
</dbReference>
<dbReference type="GO" id="GO:0016740">
    <property type="term" value="F:transferase activity"/>
    <property type="evidence" value="ECO:0007669"/>
    <property type="project" value="InterPro"/>
</dbReference>
<dbReference type="SUPFAM" id="SSF50249">
    <property type="entry name" value="Nucleic acid-binding proteins"/>
    <property type="match status" value="1"/>
</dbReference>
<accession>A0AAU7QRN0</accession>
<dbReference type="GO" id="GO:0002181">
    <property type="term" value="P:cytoplasmic translation"/>
    <property type="evidence" value="ECO:0007669"/>
    <property type="project" value="TreeGrafter"/>
</dbReference>
<dbReference type="InterPro" id="IPR014726">
    <property type="entry name" value="Ribosomal_uL2_dom3"/>
</dbReference>
<evidence type="ECO:0000256" key="2">
    <source>
        <dbReference type="ARBA" id="ARBA00022980"/>
    </source>
</evidence>
<evidence type="ECO:0000256" key="3">
    <source>
        <dbReference type="ARBA" id="ARBA00023274"/>
    </source>
</evidence>